<gene>
    <name evidence="5" type="ORF">RXV79_09915</name>
</gene>
<dbReference type="CDD" id="cd01948">
    <property type="entry name" value="EAL"/>
    <property type="match status" value="1"/>
</dbReference>
<dbReference type="SMART" id="SM00052">
    <property type="entry name" value="EAL"/>
    <property type="match status" value="1"/>
</dbReference>
<dbReference type="SMART" id="SM00091">
    <property type="entry name" value="PAS"/>
    <property type="match status" value="2"/>
</dbReference>
<dbReference type="RefSeq" id="WP_316703266.1">
    <property type="nucleotide sequence ID" value="NZ_CP136336.1"/>
</dbReference>
<dbReference type="InterPro" id="IPR013767">
    <property type="entry name" value="PAS_fold"/>
</dbReference>
<dbReference type="PANTHER" id="PTHR44757">
    <property type="entry name" value="DIGUANYLATE CYCLASE DGCP"/>
    <property type="match status" value="1"/>
</dbReference>
<dbReference type="Gene3D" id="3.30.70.270">
    <property type="match status" value="1"/>
</dbReference>
<dbReference type="CDD" id="cd01949">
    <property type="entry name" value="GGDEF"/>
    <property type="match status" value="1"/>
</dbReference>
<name>A0ABZ0CZK3_9BURK</name>
<evidence type="ECO:0000313" key="5">
    <source>
        <dbReference type="EMBL" id="WOB10358.1"/>
    </source>
</evidence>
<dbReference type="InterPro" id="IPR001633">
    <property type="entry name" value="EAL_dom"/>
</dbReference>
<dbReference type="SMART" id="SM00086">
    <property type="entry name" value="PAC"/>
    <property type="match status" value="2"/>
</dbReference>
<dbReference type="PROSITE" id="PS50887">
    <property type="entry name" value="GGDEF"/>
    <property type="match status" value="1"/>
</dbReference>
<dbReference type="PANTHER" id="PTHR44757:SF2">
    <property type="entry name" value="BIOFILM ARCHITECTURE MAINTENANCE PROTEIN MBAA"/>
    <property type="match status" value="1"/>
</dbReference>
<keyword evidence="6" id="KW-1185">Reference proteome</keyword>
<dbReference type="SMART" id="SM00267">
    <property type="entry name" value="GGDEF"/>
    <property type="match status" value="1"/>
</dbReference>
<dbReference type="Pfam" id="PF13185">
    <property type="entry name" value="GAF_2"/>
    <property type="match status" value="1"/>
</dbReference>
<dbReference type="Gene3D" id="3.20.20.450">
    <property type="entry name" value="EAL domain"/>
    <property type="match status" value="1"/>
</dbReference>
<dbReference type="NCBIfam" id="TIGR00229">
    <property type="entry name" value="sensory_box"/>
    <property type="match status" value="1"/>
</dbReference>
<dbReference type="PROSITE" id="PS50112">
    <property type="entry name" value="PAS"/>
    <property type="match status" value="1"/>
</dbReference>
<dbReference type="Pfam" id="PF00990">
    <property type="entry name" value="GGDEF"/>
    <property type="match status" value="1"/>
</dbReference>
<dbReference type="InterPro" id="IPR035965">
    <property type="entry name" value="PAS-like_dom_sf"/>
</dbReference>
<dbReference type="Gene3D" id="3.30.450.20">
    <property type="entry name" value="PAS domain"/>
    <property type="match status" value="2"/>
</dbReference>
<proteinExistence type="predicted"/>
<dbReference type="SUPFAM" id="SSF55785">
    <property type="entry name" value="PYP-like sensor domain (PAS domain)"/>
    <property type="match status" value="2"/>
</dbReference>
<dbReference type="InterPro" id="IPR029787">
    <property type="entry name" value="Nucleotide_cyclase"/>
</dbReference>
<dbReference type="PROSITE" id="PS50883">
    <property type="entry name" value="EAL"/>
    <property type="match status" value="1"/>
</dbReference>
<feature type="domain" description="PAC" evidence="2">
    <location>
        <begin position="397"/>
        <end position="449"/>
    </location>
</feature>
<dbReference type="InterPro" id="IPR052155">
    <property type="entry name" value="Biofilm_reg_signaling"/>
</dbReference>
<dbReference type="NCBIfam" id="TIGR00254">
    <property type="entry name" value="GGDEF"/>
    <property type="match status" value="1"/>
</dbReference>
<dbReference type="InterPro" id="IPR003018">
    <property type="entry name" value="GAF"/>
</dbReference>
<evidence type="ECO:0000259" key="1">
    <source>
        <dbReference type="PROSITE" id="PS50112"/>
    </source>
</evidence>
<dbReference type="InterPro" id="IPR001610">
    <property type="entry name" value="PAC"/>
</dbReference>
<dbReference type="InterPro" id="IPR035919">
    <property type="entry name" value="EAL_sf"/>
</dbReference>
<evidence type="ECO:0000313" key="6">
    <source>
        <dbReference type="Proteomes" id="UP001303946"/>
    </source>
</evidence>
<accession>A0ABZ0CZK3</accession>
<dbReference type="SUPFAM" id="SSF55781">
    <property type="entry name" value="GAF domain-like"/>
    <property type="match status" value="1"/>
</dbReference>
<dbReference type="InterPro" id="IPR043128">
    <property type="entry name" value="Rev_trsase/Diguanyl_cyclase"/>
</dbReference>
<evidence type="ECO:0000259" key="4">
    <source>
        <dbReference type="PROSITE" id="PS50887"/>
    </source>
</evidence>
<dbReference type="SMART" id="SM00065">
    <property type="entry name" value="GAF"/>
    <property type="match status" value="1"/>
</dbReference>
<dbReference type="InterPro" id="IPR000700">
    <property type="entry name" value="PAS-assoc_C"/>
</dbReference>
<dbReference type="PROSITE" id="PS50113">
    <property type="entry name" value="PAC"/>
    <property type="match status" value="2"/>
</dbReference>
<feature type="domain" description="PAC" evidence="2">
    <location>
        <begin position="271"/>
        <end position="323"/>
    </location>
</feature>
<evidence type="ECO:0000259" key="3">
    <source>
        <dbReference type="PROSITE" id="PS50883"/>
    </source>
</evidence>
<dbReference type="Proteomes" id="UP001303946">
    <property type="component" value="Chromosome"/>
</dbReference>
<dbReference type="CDD" id="cd00130">
    <property type="entry name" value="PAS"/>
    <property type="match status" value="1"/>
</dbReference>
<dbReference type="EMBL" id="CP136336">
    <property type="protein sequence ID" value="WOB10358.1"/>
    <property type="molecule type" value="Genomic_DNA"/>
</dbReference>
<dbReference type="InterPro" id="IPR029016">
    <property type="entry name" value="GAF-like_dom_sf"/>
</dbReference>
<dbReference type="Pfam" id="PF00563">
    <property type="entry name" value="EAL"/>
    <property type="match status" value="1"/>
</dbReference>
<feature type="domain" description="EAL" evidence="3">
    <location>
        <begin position="623"/>
        <end position="877"/>
    </location>
</feature>
<dbReference type="SUPFAM" id="SSF55073">
    <property type="entry name" value="Nucleotide cyclase"/>
    <property type="match status" value="1"/>
</dbReference>
<protein>
    <submittedName>
        <fullName evidence="5">EAL domain-containing protein</fullName>
    </submittedName>
</protein>
<reference evidence="5 6" key="1">
    <citation type="submission" date="2023-10" db="EMBL/GenBank/DDBJ databases">
        <title>Bacteria for the degradation of biodegradable plastic PBAT(Polybutylene adipate terephthalate).</title>
        <authorList>
            <person name="Weon H.-Y."/>
            <person name="Yeon J."/>
        </authorList>
    </citation>
    <scope>NUCLEOTIDE SEQUENCE [LARGE SCALE GENOMIC DNA]</scope>
    <source>
        <strain evidence="5 6">SBD 7-3</strain>
    </source>
</reference>
<dbReference type="SUPFAM" id="SSF141868">
    <property type="entry name" value="EAL domain-like"/>
    <property type="match status" value="1"/>
</dbReference>
<sequence>MSAQPARDSSGERHMVAMYSVLSATNEALLYAKTPTELFQRVCDAAVDGHQFLTAAVTTPDADTAWLRVEAASGIAASQLRESRISVDETTAEGRGLVGEAYRGIKPAISNQFMQDPRTAPWHAQAGRAGVASGAAIPIVRGGKAYGVMLFYAREIDAFGDSIVALLERMARNIVFALDNFEREAERQHAEAALRRSEDKFRNILESLDDAYYEVDLKGHPIYLNSAYARMLGYDHHHVAERDYRSRQTPEMTQVVFKAFNEVFRTGQSKRSQLWEYIHRDGSTIQVEGSVLLVKDEDGKPVGFRGILRDVTERRRMDQALRESEARFRAMTNLSSDWYWETDPETRFTRLESRETGLRESRNPLIGRAIWESTMQAHLPGGWDDFRALLADRQSFRDIVMQRMAPNKSPYYISMSGEPMFDSSGAYIGYRGISREITEQKVAEEHIHHMARHDSLTGLPNRLLFSSLLNAALKTAARYKRTFAVMFIDLDRFKFINDTLGHEAGDTLLKEITARFKQAVRASDVLARLGGDEFVVLVQEVPDREHAAAVARKLLSAAIKPIELMGQECRVTASIGISLFPGDGQDEQALMKNADSAMYHAKEEGKNNFQFYSSEISSQTLERLTLESNLRRALERQEFSLAYQAKVDLKSGRITGVEALLRWHNAELGAVSPATFIPVAEETGLIVHIGRWVMKTACLQNVAWQKQGLPPINMAVNLSVRQFADEHLLADVTAILAETGMNPALLELEITEGMIVHNVDRAIKLLTAIKQLGVRLAIDDFGTGYSSLGQLKNFPIDTLKVDRSFIRDLATDSEDKAITSAIIAMGKTLSLTVVAEGVETAEQQTFLREQACDEMQGYYFSKPVAPDEFAALLGKEKAT</sequence>
<organism evidence="5 6">
    <name type="scientific">Piscinibacter gummiphilus</name>
    <dbReference type="NCBI Taxonomy" id="946333"/>
    <lineage>
        <taxon>Bacteria</taxon>
        <taxon>Pseudomonadati</taxon>
        <taxon>Pseudomonadota</taxon>
        <taxon>Betaproteobacteria</taxon>
        <taxon>Burkholderiales</taxon>
        <taxon>Sphaerotilaceae</taxon>
        <taxon>Piscinibacter</taxon>
    </lineage>
</organism>
<dbReference type="Pfam" id="PF13426">
    <property type="entry name" value="PAS_9"/>
    <property type="match status" value="1"/>
</dbReference>
<dbReference type="InterPro" id="IPR000160">
    <property type="entry name" value="GGDEF_dom"/>
</dbReference>
<feature type="domain" description="PAS" evidence="1">
    <location>
        <begin position="197"/>
        <end position="267"/>
    </location>
</feature>
<evidence type="ECO:0000259" key="2">
    <source>
        <dbReference type="PROSITE" id="PS50113"/>
    </source>
</evidence>
<feature type="domain" description="GGDEF" evidence="4">
    <location>
        <begin position="481"/>
        <end position="614"/>
    </location>
</feature>
<dbReference type="Gene3D" id="3.30.450.40">
    <property type="match status" value="1"/>
</dbReference>
<dbReference type="Pfam" id="PF00989">
    <property type="entry name" value="PAS"/>
    <property type="match status" value="1"/>
</dbReference>
<dbReference type="InterPro" id="IPR000014">
    <property type="entry name" value="PAS"/>
</dbReference>